<comment type="caution">
    <text evidence="14">Lacks conserved residue(s) required for the propagation of feature annotation.</text>
</comment>
<evidence type="ECO:0000256" key="5">
    <source>
        <dbReference type="ARBA" id="ARBA00022519"/>
    </source>
</evidence>
<dbReference type="HAMAP" id="MF_00286">
    <property type="entry name" value="DsbB"/>
    <property type="match status" value="1"/>
</dbReference>
<sequence>MLNMPLPSPRQTFAIIAAGCLGLILVGLYMQYVMELIPCALCITQRIFIIAVGLMAFIGFLHAPTGYGQKIYSGLGVIFAVAGGSFSSRQIYLQGLPADQVPACGPDISYMFENFPLMDALSLLLRGDGNCAEVAWTFLGISIPGWTLVAFAGLVIFNLWQFIRLPQQK</sequence>
<dbReference type="Pfam" id="PF02600">
    <property type="entry name" value="DsbB"/>
    <property type="match status" value="1"/>
</dbReference>
<dbReference type="Proteomes" id="UP001320119">
    <property type="component" value="Chromosome"/>
</dbReference>
<evidence type="ECO:0000256" key="13">
    <source>
        <dbReference type="ARBA" id="ARBA00023284"/>
    </source>
</evidence>
<keyword evidence="17" id="KW-1185">Reference proteome</keyword>
<keyword evidence="4 14" id="KW-1003">Cell membrane</keyword>
<dbReference type="KEGG" id="marq:MARGE09_P3206"/>
<keyword evidence="7 14" id="KW-0249">Electron transport</keyword>
<evidence type="ECO:0000256" key="11">
    <source>
        <dbReference type="ARBA" id="ARBA00023157"/>
    </source>
</evidence>
<dbReference type="RefSeq" id="WP_338040727.1">
    <property type="nucleotide sequence ID" value="NZ_AP023086.1"/>
</dbReference>
<feature type="transmembrane region" description="Helical" evidence="15">
    <location>
        <begin position="72"/>
        <end position="92"/>
    </location>
</feature>
<feature type="disulfide bond" description="Redox-active" evidence="14">
    <location>
        <begin position="39"/>
        <end position="42"/>
    </location>
</feature>
<protein>
    <recommendedName>
        <fullName evidence="14">Disulfide bond formation protein B</fullName>
    </recommendedName>
    <alternativeName>
        <fullName evidence="14">Disulfide oxidoreductase</fullName>
    </alternativeName>
</protein>
<keyword evidence="11 14" id="KW-1015">Disulfide bond</keyword>
<feature type="transmembrane region" description="Helical" evidence="15">
    <location>
        <begin position="12"/>
        <end position="30"/>
    </location>
</feature>
<comment type="function">
    <text evidence="14">Required for disulfide bond formation in some periplasmic proteins. Acts by oxidizing the DsbA protein.</text>
</comment>
<evidence type="ECO:0000256" key="2">
    <source>
        <dbReference type="ARBA" id="ARBA00008823"/>
    </source>
</evidence>
<dbReference type="GO" id="GO:0009055">
    <property type="term" value="F:electron transfer activity"/>
    <property type="evidence" value="ECO:0007669"/>
    <property type="project" value="UniProtKB-UniRule"/>
</dbReference>
<keyword evidence="5" id="KW-0997">Cell inner membrane</keyword>
<evidence type="ECO:0000256" key="8">
    <source>
        <dbReference type="ARBA" id="ARBA00022989"/>
    </source>
</evidence>
<evidence type="ECO:0000256" key="6">
    <source>
        <dbReference type="ARBA" id="ARBA00022692"/>
    </source>
</evidence>
<dbReference type="Gene3D" id="1.20.1550.10">
    <property type="entry name" value="DsbB-like"/>
    <property type="match status" value="1"/>
</dbReference>
<gene>
    <name evidence="14" type="primary">dsbB</name>
    <name evidence="16" type="ORF">MARGE09_P3206</name>
</gene>
<comment type="subcellular location">
    <subcellularLocation>
        <location evidence="1">Cell inner membrane</location>
        <topology evidence="1">Multi-pass membrane protein</topology>
    </subcellularLocation>
    <subcellularLocation>
        <location evidence="14">Cell membrane</location>
        <topology evidence="14">Multi-pass membrane protein</topology>
    </subcellularLocation>
</comment>
<dbReference type="PANTHER" id="PTHR36570:SF3">
    <property type="entry name" value="DISULFIDE BOND FORMATION PROTEIN B"/>
    <property type="match status" value="1"/>
</dbReference>
<evidence type="ECO:0000256" key="7">
    <source>
        <dbReference type="ARBA" id="ARBA00022982"/>
    </source>
</evidence>
<dbReference type="InterPro" id="IPR022920">
    <property type="entry name" value="Disulphide_bond_form_DsbB"/>
</dbReference>
<evidence type="ECO:0000313" key="16">
    <source>
        <dbReference type="EMBL" id="BCD99005.1"/>
    </source>
</evidence>
<organism evidence="16 17">
    <name type="scientific">Marinagarivorans cellulosilyticus</name>
    <dbReference type="NCBI Taxonomy" id="2721545"/>
    <lineage>
        <taxon>Bacteria</taxon>
        <taxon>Pseudomonadati</taxon>
        <taxon>Pseudomonadota</taxon>
        <taxon>Gammaproteobacteria</taxon>
        <taxon>Cellvibrionales</taxon>
        <taxon>Cellvibrionaceae</taxon>
        <taxon>Marinagarivorans</taxon>
    </lineage>
</organism>
<evidence type="ECO:0000313" key="17">
    <source>
        <dbReference type="Proteomes" id="UP001320119"/>
    </source>
</evidence>
<evidence type="ECO:0000256" key="12">
    <source>
        <dbReference type="ARBA" id="ARBA00023186"/>
    </source>
</evidence>
<dbReference type="InterPro" id="IPR023380">
    <property type="entry name" value="DsbB-like_sf"/>
</dbReference>
<dbReference type="GO" id="GO:0015035">
    <property type="term" value="F:protein-disulfide reductase activity"/>
    <property type="evidence" value="ECO:0007669"/>
    <property type="project" value="UniProtKB-UniRule"/>
</dbReference>
<evidence type="ECO:0000256" key="4">
    <source>
        <dbReference type="ARBA" id="ARBA00022475"/>
    </source>
</evidence>
<evidence type="ECO:0000256" key="14">
    <source>
        <dbReference type="HAMAP-Rule" id="MF_00286"/>
    </source>
</evidence>
<feature type="topological domain" description="Periplasmic" evidence="14">
    <location>
        <begin position="30"/>
        <end position="47"/>
    </location>
</feature>
<proteinExistence type="inferred from homology"/>
<dbReference type="InterPro" id="IPR003752">
    <property type="entry name" value="DiS_bond_form_DsbB/BdbC"/>
</dbReference>
<keyword evidence="10 14" id="KW-0472">Membrane</keyword>
<feature type="topological domain" description="Cytoplasmic" evidence="14">
    <location>
        <begin position="65"/>
        <end position="70"/>
    </location>
</feature>
<keyword evidence="8 14" id="KW-1133">Transmembrane helix</keyword>
<evidence type="ECO:0000256" key="15">
    <source>
        <dbReference type="SAM" id="Phobius"/>
    </source>
</evidence>
<feature type="transmembrane region" description="Helical" evidence="15">
    <location>
        <begin position="36"/>
        <end position="60"/>
    </location>
</feature>
<keyword evidence="12 14" id="KW-0143">Chaperone</keyword>
<dbReference type="SUPFAM" id="SSF158442">
    <property type="entry name" value="DsbB-like"/>
    <property type="match status" value="1"/>
</dbReference>
<evidence type="ECO:0000256" key="3">
    <source>
        <dbReference type="ARBA" id="ARBA00022448"/>
    </source>
</evidence>
<reference evidence="16 17" key="1">
    <citation type="journal article" date="2022" name="IScience">
        <title>An ultrasensitive nanofiber-based assay for enzymatic hydrolysis and deep-sea microbial degradation of cellulose.</title>
        <authorList>
            <person name="Tsudome M."/>
            <person name="Tachioka M."/>
            <person name="Miyazaki M."/>
            <person name="Uchimura K."/>
            <person name="Tsuda M."/>
            <person name="Takaki Y."/>
            <person name="Deguchi S."/>
        </authorList>
    </citation>
    <scope>NUCLEOTIDE SEQUENCE [LARGE SCALE GENOMIC DNA]</scope>
    <source>
        <strain evidence="16 17">GE09</strain>
    </source>
</reference>
<dbReference type="AlphaFoldDB" id="A0AAN1WK19"/>
<keyword evidence="3 14" id="KW-0813">Transport</keyword>
<keyword evidence="9 14" id="KW-0560">Oxidoreductase</keyword>
<dbReference type="GO" id="GO:0006457">
    <property type="term" value="P:protein folding"/>
    <property type="evidence" value="ECO:0007669"/>
    <property type="project" value="InterPro"/>
</dbReference>
<keyword evidence="13 14" id="KW-0676">Redox-active center</keyword>
<evidence type="ECO:0000256" key="9">
    <source>
        <dbReference type="ARBA" id="ARBA00023002"/>
    </source>
</evidence>
<name>A0AAN1WK19_9GAMM</name>
<dbReference type="EMBL" id="AP023086">
    <property type="protein sequence ID" value="BCD99005.1"/>
    <property type="molecule type" value="Genomic_DNA"/>
</dbReference>
<accession>A0AAN1WK19</accession>
<dbReference type="InterPro" id="IPR050183">
    <property type="entry name" value="DsbB"/>
</dbReference>
<comment type="similarity">
    <text evidence="2 14">Belongs to the DsbB family.</text>
</comment>
<feature type="transmembrane region" description="Helical" evidence="15">
    <location>
        <begin position="134"/>
        <end position="160"/>
    </location>
</feature>
<feature type="topological domain" description="Cytoplasmic" evidence="14">
    <location>
        <begin position="1"/>
        <end position="12"/>
    </location>
</feature>
<keyword evidence="6 14" id="KW-0812">Transmembrane</keyword>
<evidence type="ECO:0000256" key="1">
    <source>
        <dbReference type="ARBA" id="ARBA00004429"/>
    </source>
</evidence>
<dbReference type="GO" id="GO:0005886">
    <property type="term" value="C:plasma membrane"/>
    <property type="evidence" value="ECO:0007669"/>
    <property type="project" value="UniProtKB-SubCell"/>
</dbReference>
<feature type="topological domain" description="Cytoplasmic" evidence="14">
    <location>
        <begin position="165"/>
        <end position="169"/>
    </location>
</feature>
<evidence type="ECO:0000256" key="10">
    <source>
        <dbReference type="ARBA" id="ARBA00023136"/>
    </source>
</evidence>
<dbReference type="PANTHER" id="PTHR36570">
    <property type="entry name" value="DISULFIDE BOND FORMATION PROTEIN B"/>
    <property type="match status" value="1"/>
</dbReference>